<organism evidence="2 3">
    <name type="scientific">Alteromonas arenosi</name>
    <dbReference type="NCBI Taxonomy" id="3055817"/>
    <lineage>
        <taxon>Bacteria</taxon>
        <taxon>Pseudomonadati</taxon>
        <taxon>Pseudomonadota</taxon>
        <taxon>Gammaproteobacteria</taxon>
        <taxon>Alteromonadales</taxon>
        <taxon>Alteromonadaceae</taxon>
        <taxon>Alteromonas/Salinimonas group</taxon>
        <taxon>Alteromonas</taxon>
    </lineage>
</organism>
<dbReference type="EMBL" id="JAUCBP010000006">
    <property type="protein sequence ID" value="MDM7859933.1"/>
    <property type="molecule type" value="Genomic_DNA"/>
</dbReference>
<comment type="caution">
    <text evidence="2">The sequence shown here is derived from an EMBL/GenBank/DDBJ whole genome shotgun (WGS) entry which is preliminary data.</text>
</comment>
<sequence length="148" mass="16015">MPKQLATIVMMLTLLITQISGAFAPVMAFSLTPDMPCSMHLAPQHSSQSGAHAESLNDTHMAKSKMSESTISEHGMSMEMDCCDTDDVNVCCDGQCGCFAFAATYVFIQAQFSDEKMPSTNDAIRHVSSPPHSAFSALLIRPPIQFHA</sequence>
<evidence type="ECO:0008006" key="4">
    <source>
        <dbReference type="Google" id="ProtNLM"/>
    </source>
</evidence>
<evidence type="ECO:0000256" key="1">
    <source>
        <dbReference type="SAM" id="MobiDB-lite"/>
    </source>
</evidence>
<proteinExistence type="predicted"/>
<protein>
    <recommendedName>
        <fullName evidence="4">CopL family metal-binding regulatory protein</fullName>
    </recommendedName>
</protein>
<evidence type="ECO:0000313" key="3">
    <source>
        <dbReference type="Proteomes" id="UP001234343"/>
    </source>
</evidence>
<feature type="region of interest" description="Disordered" evidence="1">
    <location>
        <begin position="42"/>
        <end position="67"/>
    </location>
</feature>
<name>A0ABT7SUR6_9ALTE</name>
<reference evidence="2 3" key="1">
    <citation type="submission" date="2023-06" db="EMBL/GenBank/DDBJ databases">
        <title>Alteromonas sp. ASW11-36 isolated from intertidal sand.</title>
        <authorList>
            <person name="Li Y."/>
        </authorList>
    </citation>
    <scope>NUCLEOTIDE SEQUENCE [LARGE SCALE GENOMIC DNA]</scope>
    <source>
        <strain evidence="2 3">ASW11-36</strain>
    </source>
</reference>
<accession>A0ABT7SUR6</accession>
<gene>
    <name evidence="2" type="ORF">QTP81_04900</name>
</gene>
<evidence type="ECO:0000313" key="2">
    <source>
        <dbReference type="EMBL" id="MDM7859933.1"/>
    </source>
</evidence>
<dbReference type="Proteomes" id="UP001234343">
    <property type="component" value="Unassembled WGS sequence"/>
</dbReference>
<dbReference type="RefSeq" id="WP_289364122.1">
    <property type="nucleotide sequence ID" value="NZ_JAUCBP010000006.1"/>
</dbReference>
<keyword evidence="3" id="KW-1185">Reference proteome</keyword>